<protein>
    <submittedName>
        <fullName evidence="5">Beta-glucosidase</fullName>
    </submittedName>
</protein>
<dbReference type="Gene3D" id="2.60.40.10">
    <property type="entry name" value="Immunoglobulins"/>
    <property type="match status" value="1"/>
</dbReference>
<evidence type="ECO:0000259" key="4">
    <source>
        <dbReference type="SMART" id="SM01217"/>
    </source>
</evidence>
<dbReference type="PRINTS" id="PR00133">
    <property type="entry name" value="GLHYDRLASE3"/>
</dbReference>
<feature type="transmembrane region" description="Helical" evidence="3">
    <location>
        <begin position="933"/>
        <end position="953"/>
    </location>
</feature>
<dbReference type="Pfam" id="PF00933">
    <property type="entry name" value="Glyco_hydro_3"/>
    <property type="match status" value="1"/>
</dbReference>
<evidence type="ECO:0000256" key="1">
    <source>
        <dbReference type="ARBA" id="ARBA00005336"/>
    </source>
</evidence>
<dbReference type="Proteomes" id="UP000233731">
    <property type="component" value="Unassembled WGS sequence"/>
</dbReference>
<dbReference type="GO" id="GO:0005975">
    <property type="term" value="P:carbohydrate metabolic process"/>
    <property type="evidence" value="ECO:0007669"/>
    <property type="project" value="InterPro"/>
</dbReference>
<dbReference type="InterPro" id="IPR036881">
    <property type="entry name" value="Glyco_hydro_3_C_sf"/>
</dbReference>
<dbReference type="SMART" id="SM01217">
    <property type="entry name" value="Fn3_like"/>
    <property type="match status" value="1"/>
</dbReference>
<evidence type="ECO:0000313" key="6">
    <source>
        <dbReference type="Proteomes" id="UP000233731"/>
    </source>
</evidence>
<proteinExistence type="inferred from homology"/>
<keyword evidence="2" id="KW-0378">Hydrolase</keyword>
<dbReference type="InterPro" id="IPR017853">
    <property type="entry name" value="GH"/>
</dbReference>
<dbReference type="Pfam" id="PF14310">
    <property type="entry name" value="Fn3-like"/>
    <property type="match status" value="1"/>
</dbReference>
<evidence type="ECO:0000256" key="2">
    <source>
        <dbReference type="ARBA" id="ARBA00022801"/>
    </source>
</evidence>
<dbReference type="InterPro" id="IPR050288">
    <property type="entry name" value="Cellulose_deg_GH3"/>
</dbReference>
<name>A0A2N3RC95_9BIFI</name>
<organism evidence="5 6">
    <name type="scientific">Bifidobacterium asteroides</name>
    <dbReference type="NCBI Taxonomy" id="1684"/>
    <lineage>
        <taxon>Bacteria</taxon>
        <taxon>Bacillati</taxon>
        <taxon>Actinomycetota</taxon>
        <taxon>Actinomycetes</taxon>
        <taxon>Bifidobacteriales</taxon>
        <taxon>Bifidobacteriaceae</taxon>
        <taxon>Bifidobacterium</taxon>
    </lineage>
</organism>
<reference evidence="5 6" key="1">
    <citation type="submission" date="2017-10" db="EMBL/GenBank/DDBJ databases">
        <title>Bifidobacterium genomics.</title>
        <authorList>
            <person name="Lugli G.A."/>
            <person name="Milani C."/>
            <person name="Mancabelli L."/>
        </authorList>
    </citation>
    <scope>NUCLEOTIDE SEQUENCE [LARGE SCALE GENOMIC DNA]</scope>
    <source>
        <strain evidence="5 6">1460B</strain>
    </source>
</reference>
<keyword evidence="3" id="KW-0812">Transmembrane</keyword>
<dbReference type="InterPro" id="IPR013783">
    <property type="entry name" value="Ig-like_fold"/>
</dbReference>
<dbReference type="SUPFAM" id="SSF52279">
    <property type="entry name" value="Beta-D-glucan exohydrolase, C-terminal domain"/>
    <property type="match status" value="1"/>
</dbReference>
<dbReference type="RefSeq" id="WP_101432065.1">
    <property type="nucleotide sequence ID" value="NZ_PCHJ01000010.1"/>
</dbReference>
<dbReference type="InterPro" id="IPR026891">
    <property type="entry name" value="Fn3-like"/>
</dbReference>
<dbReference type="PANTHER" id="PTHR42715:SF10">
    <property type="entry name" value="BETA-GLUCOSIDASE"/>
    <property type="match status" value="1"/>
</dbReference>
<dbReference type="InterPro" id="IPR002772">
    <property type="entry name" value="Glyco_hydro_3_C"/>
</dbReference>
<dbReference type="Gene3D" id="3.20.20.300">
    <property type="entry name" value="Glycoside hydrolase, family 3, N-terminal domain"/>
    <property type="match status" value="1"/>
</dbReference>
<gene>
    <name evidence="5" type="ORF">CQR44_0390</name>
</gene>
<evidence type="ECO:0000313" key="5">
    <source>
        <dbReference type="EMBL" id="PKV10120.1"/>
    </source>
</evidence>
<dbReference type="Gene3D" id="3.40.50.1700">
    <property type="entry name" value="Glycoside hydrolase family 3 C-terminal domain"/>
    <property type="match status" value="1"/>
</dbReference>
<sequence>MLQIAWSDVVGVIDAIKWYLVVFALIVIAAIIVAALAHLWSVPVRKLVRSNAIAVPLVALVAVVSMILTGPMSTLLNLSMNSDAAGKAKISDATTAQAGKVARSIAGEGFVLLKNDDGLLPLTDTKKLNLFGWASENPVYGGTGSGAINASYDIQSLKEGLHKAGFQTNDELSSLYSKLGKRDSSNSTFNKGWSLPEVTADRYTDDVMAKAKAFSDTAVITLARVGGEGYNDMPQDMSQLPADKYRNNSDKYADFQPGESYLQVSRTERDMIDLVCKNFDKVIFLYNGSNPMQLGFLRDHPQIRAALWVPAPGNVGFDSLGEILSGRINPSGRTTDTFLYDMRKAPWWNNAAATDYENLKSKAVSLPVAKGVTFKLKPSYINYVEGIYVGYKYYETAASEGAIDYDSTVQFPFGYGLSYTSFSQKMSDIKDEGDSLGFAVTVTNTGSASGKDTVEVYSNPPYTNGGLEKATANLIALKKTRLLDPKQSQTIKVSIPKERLASYDYLGHKAYVLERGAYEISIKSDSHHVIDHKEYAVDKDMVYGKGNPRPSDKTVATNHIDEVAGDVHYLSRKDHFANYEQATTAPALKELPKKYVDQYHTNADFDRATYTRKQDAMPTTGAKNHLKLAQLRGASADDPRWDKLLDQMSVKDMSDLTSMAGFQTAAVDSIGKVATTDADGPAAINNNFTKKGSLGFPVAVVLANTWSADLARQYGEIMGKMAREMGIVGWYAPAMNTHRTSIGGRNFEYFSEDGELAGVIGANAVAGAKSKGVYAYIKHFALYDSNAMMVSIWSNEQAAREIYLRPFEMSVKQGKADATMVGWDYVGTKWSGEQGWINTIMRNEWGFKGMALTDSFGADGRGFMNADNALPNGVDAMLSTYGNGPNVVDNPKSPSSVKYLRQASKHILYTVVNSGAYDDGGAKANAMPAWKKMVIGVDVLTAILAIAAEVLFIRRYLRRRSQADAVVTGRGDLTDQNGQQES</sequence>
<dbReference type="AlphaFoldDB" id="A0A2N3RC95"/>
<comment type="caution">
    <text evidence="5">The sequence shown here is derived from an EMBL/GenBank/DDBJ whole genome shotgun (WGS) entry which is preliminary data.</text>
</comment>
<dbReference type="SUPFAM" id="SSF51445">
    <property type="entry name" value="(Trans)glycosidases"/>
    <property type="match status" value="1"/>
</dbReference>
<dbReference type="PANTHER" id="PTHR42715">
    <property type="entry name" value="BETA-GLUCOSIDASE"/>
    <property type="match status" value="1"/>
</dbReference>
<dbReference type="InterPro" id="IPR036962">
    <property type="entry name" value="Glyco_hydro_3_N_sf"/>
</dbReference>
<feature type="domain" description="Fibronectin type III-like" evidence="4">
    <location>
        <begin position="452"/>
        <end position="526"/>
    </location>
</feature>
<keyword evidence="3" id="KW-0472">Membrane</keyword>
<evidence type="ECO:0000256" key="3">
    <source>
        <dbReference type="SAM" id="Phobius"/>
    </source>
</evidence>
<feature type="transmembrane region" description="Helical" evidence="3">
    <location>
        <begin position="18"/>
        <end position="40"/>
    </location>
</feature>
<dbReference type="EMBL" id="PCHJ01000010">
    <property type="protein sequence ID" value="PKV10120.1"/>
    <property type="molecule type" value="Genomic_DNA"/>
</dbReference>
<dbReference type="InterPro" id="IPR001764">
    <property type="entry name" value="Glyco_hydro_3_N"/>
</dbReference>
<comment type="similarity">
    <text evidence="1">Belongs to the glycosyl hydrolase 3 family.</text>
</comment>
<dbReference type="Pfam" id="PF01915">
    <property type="entry name" value="Glyco_hydro_3_C"/>
    <property type="match status" value="1"/>
</dbReference>
<accession>A0A2N3RC95</accession>
<dbReference type="GO" id="GO:0004553">
    <property type="term" value="F:hydrolase activity, hydrolyzing O-glycosyl compounds"/>
    <property type="evidence" value="ECO:0007669"/>
    <property type="project" value="InterPro"/>
</dbReference>
<feature type="transmembrane region" description="Helical" evidence="3">
    <location>
        <begin position="52"/>
        <end position="72"/>
    </location>
</feature>
<keyword evidence="3" id="KW-1133">Transmembrane helix</keyword>